<feature type="transmembrane region" description="Helical" evidence="2">
    <location>
        <begin position="260"/>
        <end position="278"/>
    </location>
</feature>
<keyword evidence="2" id="KW-0472">Membrane</keyword>
<dbReference type="GeneID" id="5016082"/>
<feature type="transmembrane region" description="Helical" evidence="2">
    <location>
        <begin position="1226"/>
        <end position="1247"/>
    </location>
</feature>
<keyword evidence="2" id="KW-1133">Transmembrane helix</keyword>
<dbReference type="InterPro" id="IPR052994">
    <property type="entry name" value="Tiny_macrocysts_regulators"/>
</dbReference>
<feature type="transmembrane region" description="Helical" evidence="2">
    <location>
        <begin position="1034"/>
        <end position="1056"/>
    </location>
</feature>
<organism evidence="3 4">
    <name type="scientific">Paramecium tetraurelia</name>
    <dbReference type="NCBI Taxonomy" id="5888"/>
    <lineage>
        <taxon>Eukaryota</taxon>
        <taxon>Sar</taxon>
        <taxon>Alveolata</taxon>
        <taxon>Ciliophora</taxon>
        <taxon>Intramacronucleata</taxon>
        <taxon>Oligohymenophorea</taxon>
        <taxon>Peniculida</taxon>
        <taxon>Parameciidae</taxon>
        <taxon>Paramecium</taxon>
    </lineage>
</organism>
<feature type="transmembrane region" description="Helical" evidence="2">
    <location>
        <begin position="203"/>
        <end position="222"/>
    </location>
</feature>
<evidence type="ECO:0000313" key="4">
    <source>
        <dbReference type="Proteomes" id="UP000000600"/>
    </source>
</evidence>
<dbReference type="Proteomes" id="UP000000600">
    <property type="component" value="Unassembled WGS sequence"/>
</dbReference>
<dbReference type="EMBL" id="CT868022">
    <property type="protein sequence ID" value="CAK62900.1"/>
    <property type="molecule type" value="Genomic_DNA"/>
</dbReference>
<dbReference type="KEGG" id="ptm:GSPATT00032752001"/>
<gene>
    <name evidence="3" type="ORF">GSPATT00032752001</name>
</gene>
<dbReference type="HOGENOM" id="CLU_000963_0_0_1"/>
<feature type="transmembrane region" description="Helical" evidence="2">
    <location>
        <begin position="143"/>
        <end position="163"/>
    </location>
</feature>
<feature type="transmembrane region" description="Helical" evidence="2">
    <location>
        <begin position="88"/>
        <end position="105"/>
    </location>
</feature>
<dbReference type="InParanoid" id="A0BWI3"/>
<feature type="coiled-coil region" evidence="1">
    <location>
        <begin position="1109"/>
        <end position="1136"/>
    </location>
</feature>
<evidence type="ECO:0000256" key="2">
    <source>
        <dbReference type="SAM" id="Phobius"/>
    </source>
</evidence>
<evidence type="ECO:0000313" key="3">
    <source>
        <dbReference type="EMBL" id="CAK62900.1"/>
    </source>
</evidence>
<feature type="transmembrane region" description="Helical" evidence="2">
    <location>
        <begin position="1349"/>
        <end position="1370"/>
    </location>
</feature>
<protein>
    <recommendedName>
        <fullName evidence="5">PAS domain-containing protein</fullName>
    </recommendedName>
</protein>
<feature type="transmembrane region" description="Helical" evidence="2">
    <location>
        <begin position="112"/>
        <end position="131"/>
    </location>
</feature>
<feature type="coiled-coil region" evidence="1">
    <location>
        <begin position="970"/>
        <end position="1000"/>
    </location>
</feature>
<dbReference type="eggNOG" id="ENOG502RT0C">
    <property type="taxonomic scope" value="Eukaryota"/>
</dbReference>
<feature type="transmembrane region" description="Helical" evidence="2">
    <location>
        <begin position="234"/>
        <end position="254"/>
    </location>
</feature>
<evidence type="ECO:0008006" key="5">
    <source>
        <dbReference type="Google" id="ProtNLM"/>
    </source>
</evidence>
<dbReference type="PANTHER" id="PTHR31600">
    <property type="entry name" value="TINY MACROCYSTS PROTEIN B-RELATED"/>
    <property type="match status" value="1"/>
</dbReference>
<keyword evidence="4" id="KW-1185">Reference proteome</keyword>
<dbReference type="OMA" id="IMHIYLM"/>
<evidence type="ECO:0000256" key="1">
    <source>
        <dbReference type="SAM" id="Coils"/>
    </source>
</evidence>
<feature type="transmembrane region" description="Helical" evidence="2">
    <location>
        <begin position="175"/>
        <end position="197"/>
    </location>
</feature>
<feature type="transmembrane region" description="Helical" evidence="2">
    <location>
        <begin position="1603"/>
        <end position="1624"/>
    </location>
</feature>
<proteinExistence type="predicted"/>
<reference evidence="3 4" key="1">
    <citation type="journal article" date="2006" name="Nature">
        <title>Global trends of whole-genome duplications revealed by the ciliate Paramecium tetraurelia.</title>
        <authorList>
            <consortium name="Genoscope"/>
            <person name="Aury J.-M."/>
            <person name="Jaillon O."/>
            <person name="Duret L."/>
            <person name="Noel B."/>
            <person name="Jubin C."/>
            <person name="Porcel B.M."/>
            <person name="Segurens B."/>
            <person name="Daubin V."/>
            <person name="Anthouard V."/>
            <person name="Aiach N."/>
            <person name="Arnaiz O."/>
            <person name="Billaut A."/>
            <person name="Beisson J."/>
            <person name="Blanc I."/>
            <person name="Bouhouche K."/>
            <person name="Camara F."/>
            <person name="Duharcourt S."/>
            <person name="Guigo R."/>
            <person name="Gogendeau D."/>
            <person name="Katinka M."/>
            <person name="Keller A.-M."/>
            <person name="Kissmehl R."/>
            <person name="Klotz C."/>
            <person name="Koll F."/>
            <person name="Le Moue A."/>
            <person name="Lepere C."/>
            <person name="Malinsky S."/>
            <person name="Nowacki M."/>
            <person name="Nowak J.K."/>
            <person name="Plattner H."/>
            <person name="Poulain J."/>
            <person name="Ruiz F."/>
            <person name="Serrano V."/>
            <person name="Zagulski M."/>
            <person name="Dessen P."/>
            <person name="Betermier M."/>
            <person name="Weissenbach J."/>
            <person name="Scarpelli C."/>
            <person name="Schachter V."/>
            <person name="Sperling L."/>
            <person name="Meyer E."/>
            <person name="Cohen J."/>
            <person name="Wincker P."/>
        </authorList>
    </citation>
    <scope>NUCLEOTIDE SEQUENCE [LARGE SCALE GENOMIC DNA]</scope>
    <source>
        <strain evidence="3 4">Stock d4-2</strain>
    </source>
</reference>
<sequence length="1663" mass="197643">MYCLSFIEYFKERSRDFIEFMNESQTEVNSTLIMIMFSFQRISLLFDHDYFADKPYIDFKLQILQQVFNWFTLQTPIQLIGRTNLNKVLSYIICVYLWLIIINIFTTFKLKYTLKSFFTYYQLLVLIPIIQHLNNQMLKEEDFIIGFIIIFAIFICYILYFLVNRNYFLPQRNKFLRRYSYFNFVLIIVDIVFMITKSMVSELISSIILVMMNLLFLIDAVLIQPYSNQINTKYVSATALMLFVSLIKLTSFEISQTEVFYFILLLSTLSVAIITSLYNRQMNNQIYNSPMTQEKMLTVVDILNQTKMSPIQLYSILCHIKFKHNIWIENDNLFSKIQQTVLNLMNLVIEQIKTKDWVVMENLQLYKIMYVIHTCKKTQLGYIELKQYMTNSQRQSFYFLVISNILQEKMAEKKKTIQVGGDQEKKLQLSDIRRAELLYEDNLSLMISILDTKIKFWIDLDKGYQRIEDFALCTYKLSEKIWNLRDAFFNWFAIQPMKLQTRLVHFNILELKLLSILYSAILNDYHATLDIEQRIDEIMQFERNVQTDNVNNLTLFNDELVMIATSFARQKSLILNRNRGQLAQFFGYKDEKDFQNILYIEQLMPPYIQQIHDKIIFRYMKKGYSLLIEHSKEVYVKMKNNFIQAANISLLHMFENDSDYIITGALQKVKTSYDFLIFDRRGKILGISEQLFSILGEGFTLDQLLNKGFVYFWFQTIFEQIILEKEYLLQQSELQGRGIPKSMILCPINNFNQLCVDHEYSRANSTVKNHESQNYFTEVNDTEQQNYLTYGNQINSIHFLKEQNLSFINDFISRINQPRYIDKDTQYSIKFQLTFNVLGSDILPQFVLQINDIEKVNKKKSLNQPSTSFYYSTIKKTLASDPFNESDFQLDHEGIENDIRFNPPIINKINQVQNADIDDSQKKQSYLNESQQQQQLVSPRGNKEILINVEQYDDEDEEDQKQVFEFAKSSSQQNQNKQNVEEVIQQYKDLELEFKDNAKQSQSSATSDRTQMSVFNILRNLQYTQRYQTTLIKVFINTVILFLVLLFLVILELVIARANTSNLQYQIPLVRLPDKFNRLYCTFTVLGQIDLEIRLLDFDYGEYYVYRIIKESQQLRQQLLELIVQIEQEFSVLDQQGKLTKAEIKIVNQYIYQVQNISFLQFNQMVNEYTQALNNLMEETDEQSAINEQIRLLFLKANLNNIIDFVSNVVENIVSEFFANIDNYEFLYLVFLFVQLLIIIVAILLQFKLWVEPYGYKQNILLMICRVQEKDVELLILKYKTFKDVLINDISKWKQINYFKEFFTCRISQLKKLQKLKHSHQVDKKQLKQQQRAKMNQRIQETQYSIMHIYLMLFFLWFILTAYVLSSYLFQNINLKDSNPELNLCMKFVRFKQRFDSCMIISQLIKNQLLLSQHQRKSGIYLKNPEYNKTNGFFQENNQILLAQFKISLDLQKEQYNSIYDNIVASNKINDENKNLLLGLYQDDLCDYIGEQLPFCYYQNGKFQYFPEFPQPQEINNNREHLKQGFNGLYQEIQALFSSKFVKELNGELETNADEVVLFMETAENIQLLMPYFFDLNKAIVEFYVTIISTSVDILETDYQNYLIYYIVFGIVASAILFSVVIYATRKLQRQIRAIRQALVLLPHESLLDVQVYNAIKRFEQKM</sequence>
<keyword evidence="1" id="KW-0175">Coiled coil</keyword>
<dbReference type="PANTHER" id="PTHR31600:SF2">
    <property type="entry name" value="GAMETE ENRICHED GENE 10 PROTEIN-RELATED"/>
    <property type="match status" value="1"/>
</dbReference>
<dbReference type="OrthoDB" id="301332at2759"/>
<dbReference type="RefSeq" id="XP_001430298.1">
    <property type="nucleotide sequence ID" value="XM_001430261.1"/>
</dbReference>
<name>A0BWI3_PARTE</name>
<accession>A0BWI3</accession>
<keyword evidence="2" id="KW-0812">Transmembrane</keyword>